<dbReference type="Proteomes" id="UP000756530">
    <property type="component" value="Unassembled WGS sequence"/>
</dbReference>
<evidence type="ECO:0000313" key="2">
    <source>
        <dbReference type="Proteomes" id="UP000756530"/>
    </source>
</evidence>
<evidence type="ECO:0000313" key="1">
    <source>
        <dbReference type="EMBL" id="MBV7377747.1"/>
    </source>
</evidence>
<evidence type="ECO:0008006" key="3">
    <source>
        <dbReference type="Google" id="ProtNLM"/>
    </source>
</evidence>
<keyword evidence="2" id="KW-1185">Reference proteome</keyword>
<proteinExistence type="predicted"/>
<dbReference type="EMBL" id="JAHUZE010000001">
    <property type="protein sequence ID" value="MBV7377747.1"/>
    <property type="molecule type" value="Genomic_DNA"/>
</dbReference>
<organism evidence="1 2">
    <name type="scientific">Maritimibacter dapengensis</name>
    <dbReference type="NCBI Taxonomy" id="2836868"/>
    <lineage>
        <taxon>Bacteria</taxon>
        <taxon>Pseudomonadati</taxon>
        <taxon>Pseudomonadota</taxon>
        <taxon>Alphaproteobacteria</taxon>
        <taxon>Rhodobacterales</taxon>
        <taxon>Roseobacteraceae</taxon>
        <taxon>Maritimibacter</taxon>
    </lineage>
</organism>
<protein>
    <recommendedName>
        <fullName evidence="3">Nucleotide-diphospho-sugar transferase</fullName>
    </recommendedName>
</protein>
<gene>
    <name evidence="1" type="ORF">KJP28_02340</name>
</gene>
<name>A0ABS6T035_9RHOB</name>
<accession>A0ABS6T035</accession>
<dbReference type="PROSITE" id="PS50007">
    <property type="entry name" value="PIPLC_X_DOMAIN"/>
    <property type="match status" value="1"/>
</dbReference>
<reference evidence="1 2" key="1">
    <citation type="submission" date="2021-05" db="EMBL/GenBank/DDBJ databases">
        <title>Culturable bacteria isolated from Daya Bay.</title>
        <authorList>
            <person name="Zheng W."/>
            <person name="Yu S."/>
            <person name="Huang Y."/>
        </authorList>
    </citation>
    <scope>NUCLEOTIDE SEQUENCE [LARGE SCALE GENOMIC DNA]</scope>
    <source>
        <strain evidence="1 2">DP4N28-5</strain>
    </source>
</reference>
<sequence length="257" mass="29407">MDKGVIYVATGAGYRDLAEQSARSLRQHEPDLAVDLFTDAPDAVDRRLFQAVHLIARPHDRSKLECMGMSRFARTLFLDCDTLVVNPLGDLWDVLDRFDLALAHEVRRETALIREGHAVETPYAFPQMNSGVMLYRRSEKMDAFLADWLARYDAAGLYRDQPVLKDLLWQGDLRFYVLPPEFNLRRVTELDAWEPGDALPVIVHSHRLMDHMRHGTARISDVETLIEAERAALADEWEMAGGRDGHPVRRFDPKASR</sequence>
<comment type="caution">
    <text evidence="1">The sequence shown here is derived from an EMBL/GenBank/DDBJ whole genome shotgun (WGS) entry which is preliminary data.</text>
</comment>